<proteinExistence type="predicted"/>
<dbReference type="Proteomes" id="UP000633136">
    <property type="component" value="Unassembled WGS sequence"/>
</dbReference>
<gene>
    <name evidence="5" type="ORF">GCM10011401_11400</name>
</gene>
<dbReference type="InterPro" id="IPR000760">
    <property type="entry name" value="Inositol_monophosphatase-like"/>
</dbReference>
<accession>A0A917EP82</accession>
<dbReference type="GO" id="GO:0046872">
    <property type="term" value="F:metal ion binding"/>
    <property type="evidence" value="ECO:0007669"/>
    <property type="project" value="UniProtKB-KW"/>
</dbReference>
<sequence>MSEAQQALQGVDELVRDLMPRLDQLRSEVTLKGDDTPVTAADVLVQTSIEEYLTSRLEGLTFVGEEGEYSPDHSLEGWVAVVDPIDGTENFASSLPEWGVAVTLWHDGAHQASMISLPQLGQRLITGDTFTPASSRITAFSSGIDDELARQLADTPQARLMGAAVYNLYGVITGRFARFINPVGAYSWDLLAGLQLALEHNCEVYLNDQQYDGSYLKPGKRYRVDIRHRHDRHPR</sequence>
<evidence type="ECO:0000313" key="6">
    <source>
        <dbReference type="Proteomes" id="UP000633136"/>
    </source>
</evidence>
<keyword evidence="2" id="KW-0378">Hydrolase</keyword>
<protein>
    <recommendedName>
        <fullName evidence="7">Myo-inositol-1(Or 4)-monophosphatase</fullName>
    </recommendedName>
</protein>
<feature type="binding site" evidence="4">
    <location>
        <position position="85"/>
    </location>
    <ligand>
        <name>Mg(2+)</name>
        <dbReference type="ChEBI" id="CHEBI:18420"/>
        <label>1</label>
        <note>catalytic</note>
    </ligand>
</feature>
<comment type="cofactor">
    <cofactor evidence="4">
        <name>Mg(2+)</name>
        <dbReference type="ChEBI" id="CHEBI:18420"/>
    </cofactor>
</comment>
<evidence type="ECO:0000256" key="2">
    <source>
        <dbReference type="ARBA" id="ARBA00022801"/>
    </source>
</evidence>
<reference evidence="5" key="1">
    <citation type="journal article" date="2014" name="Int. J. Syst. Evol. Microbiol.">
        <title>Complete genome sequence of Corynebacterium casei LMG S-19264T (=DSM 44701T), isolated from a smear-ripened cheese.</title>
        <authorList>
            <consortium name="US DOE Joint Genome Institute (JGI-PGF)"/>
            <person name="Walter F."/>
            <person name="Albersmeier A."/>
            <person name="Kalinowski J."/>
            <person name="Ruckert C."/>
        </authorList>
    </citation>
    <scope>NUCLEOTIDE SEQUENCE</scope>
    <source>
        <strain evidence="5">CGMCC 1.15388</strain>
    </source>
</reference>
<dbReference type="RefSeq" id="WP_188683615.1">
    <property type="nucleotide sequence ID" value="NZ_BMIS01000004.1"/>
</dbReference>
<keyword evidence="1 4" id="KW-0479">Metal-binding</keyword>
<evidence type="ECO:0008006" key="7">
    <source>
        <dbReference type="Google" id="ProtNLM"/>
    </source>
</evidence>
<dbReference type="GO" id="GO:0007165">
    <property type="term" value="P:signal transduction"/>
    <property type="evidence" value="ECO:0007669"/>
    <property type="project" value="TreeGrafter"/>
</dbReference>
<dbReference type="GO" id="GO:0006020">
    <property type="term" value="P:inositol metabolic process"/>
    <property type="evidence" value="ECO:0007669"/>
    <property type="project" value="TreeGrafter"/>
</dbReference>
<dbReference type="PROSITE" id="PS00629">
    <property type="entry name" value="IMP_1"/>
    <property type="match status" value="1"/>
</dbReference>
<dbReference type="Pfam" id="PF00459">
    <property type="entry name" value="Inositol_P"/>
    <property type="match status" value="1"/>
</dbReference>
<dbReference type="AlphaFoldDB" id="A0A917EP82"/>
<keyword evidence="6" id="KW-1185">Reference proteome</keyword>
<feature type="binding site" evidence="4">
    <location>
        <position position="86"/>
    </location>
    <ligand>
        <name>Mg(2+)</name>
        <dbReference type="ChEBI" id="CHEBI:18420"/>
        <label>1</label>
        <note>catalytic</note>
    </ligand>
</feature>
<dbReference type="GO" id="GO:0008934">
    <property type="term" value="F:inositol monophosphate 1-phosphatase activity"/>
    <property type="evidence" value="ECO:0007669"/>
    <property type="project" value="TreeGrafter"/>
</dbReference>
<keyword evidence="3 4" id="KW-0460">Magnesium</keyword>
<dbReference type="SUPFAM" id="SSF56655">
    <property type="entry name" value="Carbohydrate phosphatase"/>
    <property type="match status" value="1"/>
</dbReference>
<dbReference type="PANTHER" id="PTHR20854">
    <property type="entry name" value="INOSITOL MONOPHOSPHATASE"/>
    <property type="match status" value="1"/>
</dbReference>
<evidence type="ECO:0000313" key="5">
    <source>
        <dbReference type="EMBL" id="GGE65841.1"/>
    </source>
</evidence>
<dbReference type="PANTHER" id="PTHR20854:SF4">
    <property type="entry name" value="INOSITOL-1-MONOPHOSPHATASE-RELATED"/>
    <property type="match status" value="1"/>
</dbReference>
<dbReference type="InterPro" id="IPR020583">
    <property type="entry name" value="Inositol_monoP_metal-BS"/>
</dbReference>
<evidence type="ECO:0000256" key="4">
    <source>
        <dbReference type="PIRSR" id="PIRSR600760-2"/>
    </source>
</evidence>
<reference evidence="5" key="2">
    <citation type="submission" date="2020-09" db="EMBL/GenBank/DDBJ databases">
        <authorList>
            <person name="Sun Q."/>
            <person name="Zhou Y."/>
        </authorList>
    </citation>
    <scope>NUCLEOTIDE SEQUENCE</scope>
    <source>
        <strain evidence="5">CGMCC 1.15388</strain>
    </source>
</reference>
<comment type="caution">
    <text evidence="5">The sequence shown here is derived from an EMBL/GenBank/DDBJ whole genome shotgun (WGS) entry which is preliminary data.</text>
</comment>
<name>A0A917EP82_9MICC</name>
<feature type="binding site" evidence="4">
    <location>
        <position position="83"/>
    </location>
    <ligand>
        <name>Mg(2+)</name>
        <dbReference type="ChEBI" id="CHEBI:18420"/>
        <label>1</label>
        <note>catalytic</note>
    </ligand>
</feature>
<dbReference type="Gene3D" id="3.30.540.10">
    <property type="entry name" value="Fructose-1,6-Bisphosphatase, subunit A, domain 1"/>
    <property type="match status" value="1"/>
</dbReference>
<dbReference type="CDD" id="cd01637">
    <property type="entry name" value="IMPase_like"/>
    <property type="match status" value="1"/>
</dbReference>
<feature type="binding site" evidence="4">
    <location>
        <position position="65"/>
    </location>
    <ligand>
        <name>Mg(2+)</name>
        <dbReference type="ChEBI" id="CHEBI:18420"/>
        <label>1</label>
        <note>catalytic</note>
    </ligand>
</feature>
<dbReference type="EMBL" id="BMIS01000004">
    <property type="protein sequence ID" value="GGE65841.1"/>
    <property type="molecule type" value="Genomic_DNA"/>
</dbReference>
<evidence type="ECO:0000256" key="3">
    <source>
        <dbReference type="ARBA" id="ARBA00022842"/>
    </source>
</evidence>
<organism evidence="5 6">
    <name type="scientific">Nesterenkonia cremea</name>
    <dbReference type="NCBI Taxonomy" id="1882340"/>
    <lineage>
        <taxon>Bacteria</taxon>
        <taxon>Bacillati</taxon>
        <taxon>Actinomycetota</taxon>
        <taxon>Actinomycetes</taxon>
        <taxon>Micrococcales</taxon>
        <taxon>Micrococcaceae</taxon>
        <taxon>Nesterenkonia</taxon>
    </lineage>
</organism>
<evidence type="ECO:0000256" key="1">
    <source>
        <dbReference type="ARBA" id="ARBA00022723"/>
    </source>
</evidence>